<reference evidence="1" key="1">
    <citation type="journal article" date="2014" name="Front. Microbiol.">
        <title>High frequency of phylogenetically diverse reductive dehalogenase-homologous genes in deep subseafloor sedimentary metagenomes.</title>
        <authorList>
            <person name="Kawai M."/>
            <person name="Futagami T."/>
            <person name="Toyoda A."/>
            <person name="Takaki Y."/>
            <person name="Nishi S."/>
            <person name="Hori S."/>
            <person name="Arai W."/>
            <person name="Tsubouchi T."/>
            <person name="Morono Y."/>
            <person name="Uchiyama I."/>
            <person name="Ito T."/>
            <person name="Fujiyama A."/>
            <person name="Inagaki F."/>
            <person name="Takami H."/>
        </authorList>
    </citation>
    <scope>NUCLEOTIDE SEQUENCE</scope>
    <source>
        <strain evidence="1">Expedition CK06-06</strain>
    </source>
</reference>
<gene>
    <name evidence="1" type="ORF">S12H4_61001</name>
</gene>
<feature type="non-terminal residue" evidence="1">
    <location>
        <position position="1"/>
    </location>
</feature>
<proteinExistence type="predicted"/>
<comment type="caution">
    <text evidence="1">The sequence shown here is derived from an EMBL/GenBank/DDBJ whole genome shotgun (WGS) entry which is preliminary data.</text>
</comment>
<sequence length="29" mass="3493">IGIFCIKLNYGLMIVQSDFFLEYTQEFIF</sequence>
<protein>
    <submittedName>
        <fullName evidence="1">Uncharacterized protein</fullName>
    </submittedName>
</protein>
<dbReference type="AlphaFoldDB" id="X1UIG0"/>
<evidence type="ECO:0000313" key="1">
    <source>
        <dbReference type="EMBL" id="GAJ17319.1"/>
    </source>
</evidence>
<name>X1UIG0_9ZZZZ</name>
<organism evidence="1">
    <name type="scientific">marine sediment metagenome</name>
    <dbReference type="NCBI Taxonomy" id="412755"/>
    <lineage>
        <taxon>unclassified sequences</taxon>
        <taxon>metagenomes</taxon>
        <taxon>ecological metagenomes</taxon>
    </lineage>
</organism>
<dbReference type="EMBL" id="BARW01040335">
    <property type="protein sequence ID" value="GAJ17319.1"/>
    <property type="molecule type" value="Genomic_DNA"/>
</dbReference>
<accession>X1UIG0</accession>